<dbReference type="Gene3D" id="2.70.9.20">
    <property type="entry name" value="Major capsid protein Vp54"/>
    <property type="match status" value="1"/>
</dbReference>
<gene>
    <name evidence="6" type="ORF">LCMiAC02_00940</name>
</gene>
<keyword evidence="3" id="KW-0946">Virion</keyword>
<evidence type="ECO:0000256" key="1">
    <source>
        <dbReference type="ARBA" id="ARBA00004328"/>
    </source>
</evidence>
<feature type="domain" description="Major capsid protein C-terminal" evidence="4">
    <location>
        <begin position="352"/>
        <end position="529"/>
    </location>
</feature>
<comment type="subcellular location">
    <subcellularLocation>
        <location evidence="1">Virion</location>
    </subcellularLocation>
</comment>
<protein>
    <submittedName>
        <fullName evidence="6">Major capsid protein</fullName>
    </submittedName>
</protein>
<sequence length="538" mass="62760">MNTINIGFIIMTGGLIQLVAYGEQDLYITNNPQITFFKIVYRRHTNFSTEVIPQIFQHKPDFGKKVSCIITKSADLVGRIYLVTVLPRIPKFLDECGEVDELAKFAWVRKVGYALIKEIEIEIGDELIDRHYSDWLNIWDELTLEEDQKIEKMIGDVKILTEPTNGKDAYKLFIPLRFWFNRIPGMAIPLINLQYNHVKINIEFNDIENLVHLSPTHCIHIDNDFVNFKPNEYIEQNVNGKKSIAKFVHFDIINRKLYLQRISGHKFLSLKETDPNKILTEEDIDMLLYEKDGDGNYINGKYFIKGLTSHFEAMPYINARERKHINKSINLKNLHLKKTFLLVDYIYLDEQERINFMQSHHEYLIEQLQFTGEKTIVGTHQSFKLEFTEPCKELIWVTQLLTAIKNNDHFNYTDSLIRVNDKLIGENIIRNETILFNGLEVLSFRDSGFFNWVQPYIYHTNAPSEGINVYSFSIYPQKNQPSGQTNMTLIDSIKLRLHVSSDITAKNPARLRVYARVYNILRIASGISGLVYSNDMKI</sequence>
<feature type="domain" description="Major capsid protein N-terminal" evidence="5">
    <location>
        <begin position="35"/>
        <end position="214"/>
    </location>
</feature>
<keyword evidence="2" id="KW-0167">Capsid protein</keyword>
<evidence type="ECO:0000313" key="6">
    <source>
        <dbReference type="EMBL" id="QBK89001.1"/>
    </source>
</evidence>
<dbReference type="Gene3D" id="2.70.9.10">
    <property type="entry name" value="Adenovirus Type 2 Hexon, domain 4"/>
    <property type="match status" value="1"/>
</dbReference>
<reference evidence="6" key="1">
    <citation type="journal article" date="2019" name="MBio">
        <title>Virus Genomes from Deep Sea Sediments Expand the Ocean Megavirome and Support Independent Origins of Viral Gigantism.</title>
        <authorList>
            <person name="Backstrom D."/>
            <person name="Yutin N."/>
            <person name="Jorgensen S.L."/>
            <person name="Dharamshi J."/>
            <person name="Homa F."/>
            <person name="Zaremba-Niedwiedzka K."/>
            <person name="Spang A."/>
            <person name="Wolf Y.I."/>
            <person name="Koonin E.V."/>
            <person name="Ettema T.J."/>
        </authorList>
    </citation>
    <scope>NUCLEOTIDE SEQUENCE</scope>
</reference>
<dbReference type="InterPro" id="IPR031654">
    <property type="entry name" value="Capsid_N"/>
</dbReference>
<evidence type="ECO:0000256" key="2">
    <source>
        <dbReference type="ARBA" id="ARBA00022561"/>
    </source>
</evidence>
<name>A0A481Z1G3_9VIRU</name>
<dbReference type="InterPro" id="IPR038519">
    <property type="entry name" value="MCP_C_sf"/>
</dbReference>
<dbReference type="EMBL" id="MK500406">
    <property type="protein sequence ID" value="QBK89001.1"/>
    <property type="molecule type" value="Genomic_DNA"/>
</dbReference>
<accession>A0A481Z1G3</accession>
<dbReference type="InterPro" id="IPR016112">
    <property type="entry name" value="VP_dsDNA_II"/>
</dbReference>
<evidence type="ECO:0000256" key="3">
    <source>
        <dbReference type="ARBA" id="ARBA00022844"/>
    </source>
</evidence>
<dbReference type="Pfam" id="PF16903">
    <property type="entry name" value="Capsid_N"/>
    <property type="match status" value="1"/>
</dbReference>
<evidence type="ECO:0000259" key="4">
    <source>
        <dbReference type="Pfam" id="PF04451"/>
    </source>
</evidence>
<dbReference type="GO" id="GO:0019028">
    <property type="term" value="C:viral capsid"/>
    <property type="evidence" value="ECO:0007669"/>
    <property type="project" value="UniProtKB-KW"/>
</dbReference>
<dbReference type="GO" id="GO:0005198">
    <property type="term" value="F:structural molecule activity"/>
    <property type="evidence" value="ECO:0007669"/>
    <property type="project" value="InterPro"/>
</dbReference>
<evidence type="ECO:0000259" key="5">
    <source>
        <dbReference type="Pfam" id="PF16903"/>
    </source>
</evidence>
<organism evidence="6">
    <name type="scientific">Mimivirus LCMiAC02</name>
    <dbReference type="NCBI Taxonomy" id="2506609"/>
    <lineage>
        <taxon>Viruses</taxon>
        <taxon>Varidnaviria</taxon>
        <taxon>Bamfordvirae</taxon>
        <taxon>Nucleocytoviricota</taxon>
        <taxon>Megaviricetes</taxon>
        <taxon>Imitervirales</taxon>
        <taxon>Mimiviridae</taxon>
        <taxon>Klosneuvirinae</taxon>
    </lineage>
</organism>
<dbReference type="Pfam" id="PF04451">
    <property type="entry name" value="Capsid_NCLDV"/>
    <property type="match status" value="1"/>
</dbReference>
<dbReference type="SUPFAM" id="SSF49749">
    <property type="entry name" value="Group II dsDNA viruses VP"/>
    <property type="match status" value="2"/>
</dbReference>
<dbReference type="InterPro" id="IPR007542">
    <property type="entry name" value="MCP_C"/>
</dbReference>
<proteinExistence type="predicted"/>